<dbReference type="Pfam" id="PF01593">
    <property type="entry name" value="Amino_oxidase"/>
    <property type="match status" value="1"/>
</dbReference>
<dbReference type="KEGG" id="dpl:KGM_209693"/>
<dbReference type="STRING" id="278856.A0A212ERF8"/>
<evidence type="ECO:0000313" key="1">
    <source>
        <dbReference type="EMBL" id="OWR44086.1"/>
    </source>
</evidence>
<dbReference type="GO" id="GO:0046592">
    <property type="term" value="F:polyamine oxidase activity"/>
    <property type="evidence" value="ECO:0007669"/>
    <property type="project" value="TreeGrafter"/>
</dbReference>
<dbReference type="Gene3D" id="3.90.660.10">
    <property type="match status" value="1"/>
</dbReference>
<proteinExistence type="predicted"/>
<accession>A0A212ERF8</accession>
<dbReference type="Proteomes" id="UP000007151">
    <property type="component" value="Unassembled WGS sequence"/>
</dbReference>
<dbReference type="eggNOG" id="KOG0685">
    <property type="taxonomic scope" value="Eukaryota"/>
</dbReference>
<dbReference type="FunCoup" id="A0A212ERF8">
    <property type="interactions" value="22"/>
</dbReference>
<dbReference type="SUPFAM" id="SSF54373">
    <property type="entry name" value="FAD-linked reductases, C-terminal domain"/>
    <property type="match status" value="1"/>
</dbReference>
<name>A0A212ERF8_DANPL</name>
<reference evidence="1 2" key="1">
    <citation type="journal article" date="2011" name="Cell">
        <title>The monarch butterfly genome yields insights into long-distance migration.</title>
        <authorList>
            <person name="Zhan S."/>
            <person name="Merlin C."/>
            <person name="Boore J.L."/>
            <person name="Reppert S.M."/>
        </authorList>
    </citation>
    <scope>NUCLEOTIDE SEQUENCE [LARGE SCALE GENOMIC DNA]</scope>
    <source>
        <strain evidence="1">F-2</strain>
    </source>
</reference>
<dbReference type="InterPro" id="IPR050281">
    <property type="entry name" value="Flavin_monoamine_oxidase"/>
</dbReference>
<dbReference type="SUPFAM" id="SSF51905">
    <property type="entry name" value="FAD/NAD(P)-binding domain"/>
    <property type="match status" value="1"/>
</dbReference>
<dbReference type="EMBL" id="AGBW02013021">
    <property type="protein sequence ID" value="OWR44086.1"/>
    <property type="molecule type" value="Genomic_DNA"/>
</dbReference>
<dbReference type="InterPro" id="IPR036188">
    <property type="entry name" value="FAD/NAD-bd_sf"/>
</dbReference>
<dbReference type="Gene3D" id="3.50.50.60">
    <property type="entry name" value="FAD/NAD(P)-binding domain"/>
    <property type="match status" value="1"/>
</dbReference>
<comment type="caution">
    <text evidence="1">The sequence shown here is derived from an EMBL/GenBank/DDBJ whole genome shotgun (WGS) entry which is preliminary data.</text>
</comment>
<evidence type="ECO:0000313" key="2">
    <source>
        <dbReference type="Proteomes" id="UP000007151"/>
    </source>
</evidence>
<organism evidence="1 2">
    <name type="scientific">Danaus plexippus plexippus</name>
    <dbReference type="NCBI Taxonomy" id="278856"/>
    <lineage>
        <taxon>Eukaryota</taxon>
        <taxon>Metazoa</taxon>
        <taxon>Ecdysozoa</taxon>
        <taxon>Arthropoda</taxon>
        <taxon>Hexapoda</taxon>
        <taxon>Insecta</taxon>
        <taxon>Pterygota</taxon>
        <taxon>Neoptera</taxon>
        <taxon>Endopterygota</taxon>
        <taxon>Lepidoptera</taxon>
        <taxon>Glossata</taxon>
        <taxon>Ditrysia</taxon>
        <taxon>Papilionoidea</taxon>
        <taxon>Nymphalidae</taxon>
        <taxon>Danainae</taxon>
        <taxon>Danaini</taxon>
        <taxon>Danaina</taxon>
        <taxon>Danaus</taxon>
        <taxon>Danaus</taxon>
    </lineage>
</organism>
<dbReference type="PANTHER" id="PTHR10742">
    <property type="entry name" value="FLAVIN MONOAMINE OXIDASE"/>
    <property type="match status" value="1"/>
</dbReference>
<dbReference type="InterPro" id="IPR002937">
    <property type="entry name" value="Amino_oxidase"/>
</dbReference>
<dbReference type="PANTHER" id="PTHR10742:SF398">
    <property type="entry name" value="AMINE OXIDASE DOMAIN-CONTAINING PROTEIN-RELATED"/>
    <property type="match status" value="1"/>
</dbReference>
<dbReference type="AlphaFoldDB" id="A0A212ERF8"/>
<gene>
    <name evidence="1" type="ORF">KGM_209693</name>
</gene>
<keyword evidence="2" id="KW-1185">Reference proteome</keyword>
<protein>
    <submittedName>
        <fullName evidence="1">Peroxisomal N</fullName>
    </submittedName>
</protein>
<sequence>MDVIVVGCGASGIAALRKLHDNGLRAIGLEAADRIGGRILSIPFGNKYLDFGAAWCHGEKDNKVFEMANKLDLLGRSEPDDKWFLLSNGDPVPDETSQGILQALNDELSKANKNNTLSISECIRKAAKTNSVLRKDPSMTQSFVEWFERDKQVGGQVDPKKGKSLRGLDEMRVCEGDFMLHWKGRGYKTIFDILLNKYPDASKELPIQIHLNKEVEIIKWKTNKPEIDSGKPLVQIKCKDGSLYAAKSVIVTVSVGVLKERHDILFNPPLPKEKINAINNLQLCVLDKIYVEFDKAWWPKAPASFTVLWTDRDKSKFSTNEKWLTEIFSFISIDNYPNILLAWIYGDGAVQMEKVNEEDFKNGVMKLLKVLFGKQFKMSPVKSVMRSQWASNPLARGSYSYRSVASEEIGCGAVELSEPLYHGDNFPVVCFGGEATSHHQHASAHGAIEAGFREAMRLVDKLKK</sequence>